<evidence type="ECO:0000256" key="1">
    <source>
        <dbReference type="SAM" id="MobiDB-lite"/>
    </source>
</evidence>
<feature type="domain" description="HTH marR-type" evidence="2">
    <location>
        <begin position="245"/>
        <end position="289"/>
    </location>
</feature>
<feature type="compositionally biased region" description="Low complexity" evidence="1">
    <location>
        <begin position="12"/>
        <end position="33"/>
    </location>
</feature>
<name>A0ABR9JRQ1_9ACTN</name>
<dbReference type="InterPro" id="IPR036390">
    <property type="entry name" value="WH_DNA-bd_sf"/>
</dbReference>
<dbReference type="InterPro" id="IPR000835">
    <property type="entry name" value="HTH_MarR-typ"/>
</dbReference>
<evidence type="ECO:0000313" key="4">
    <source>
        <dbReference type="Proteomes" id="UP000627838"/>
    </source>
</evidence>
<protein>
    <recommendedName>
        <fullName evidence="2">HTH marR-type domain-containing protein</fullName>
    </recommendedName>
</protein>
<feature type="compositionally biased region" description="Polar residues" evidence="1">
    <location>
        <begin position="1"/>
        <end position="10"/>
    </location>
</feature>
<feature type="region of interest" description="Disordered" evidence="1">
    <location>
        <begin position="1"/>
        <end position="33"/>
    </location>
</feature>
<dbReference type="EMBL" id="JADBDZ010000001">
    <property type="protein sequence ID" value="MBE1533242.1"/>
    <property type="molecule type" value="Genomic_DNA"/>
</dbReference>
<dbReference type="SUPFAM" id="SSF46785">
    <property type="entry name" value="Winged helix' DNA-binding domain"/>
    <property type="match status" value="1"/>
</dbReference>
<dbReference type="Proteomes" id="UP000627838">
    <property type="component" value="Unassembled WGS sequence"/>
</dbReference>
<accession>A0ABR9JRQ1</accession>
<evidence type="ECO:0000259" key="2">
    <source>
        <dbReference type="Pfam" id="PF12802"/>
    </source>
</evidence>
<proteinExistence type="predicted"/>
<gene>
    <name evidence="3" type="ORF">H4W34_003075</name>
</gene>
<comment type="caution">
    <text evidence="3">The sequence shown here is derived from an EMBL/GenBank/DDBJ whole genome shotgun (WGS) entry which is preliminary data.</text>
</comment>
<feature type="region of interest" description="Disordered" evidence="1">
    <location>
        <begin position="78"/>
        <end position="157"/>
    </location>
</feature>
<keyword evidence="4" id="KW-1185">Reference proteome</keyword>
<feature type="compositionally biased region" description="Low complexity" evidence="1">
    <location>
        <begin position="98"/>
        <end position="135"/>
    </location>
</feature>
<feature type="compositionally biased region" description="Basic and acidic residues" evidence="1">
    <location>
        <begin position="78"/>
        <end position="91"/>
    </location>
</feature>
<feature type="compositionally biased region" description="Low complexity" evidence="1">
    <location>
        <begin position="144"/>
        <end position="156"/>
    </location>
</feature>
<reference evidence="3 4" key="1">
    <citation type="submission" date="2020-10" db="EMBL/GenBank/DDBJ databases">
        <title>Sequencing the genomes of 1000 actinobacteria strains.</title>
        <authorList>
            <person name="Klenk H.-P."/>
        </authorList>
    </citation>
    <scope>NUCLEOTIDE SEQUENCE [LARGE SCALE GENOMIC DNA]</scope>
    <source>
        <strain evidence="3 4">DSM 46744</strain>
    </source>
</reference>
<organism evidence="3 4">
    <name type="scientific">Actinomadura algeriensis</name>
    <dbReference type="NCBI Taxonomy" id="1679523"/>
    <lineage>
        <taxon>Bacteria</taxon>
        <taxon>Bacillati</taxon>
        <taxon>Actinomycetota</taxon>
        <taxon>Actinomycetes</taxon>
        <taxon>Streptosporangiales</taxon>
        <taxon>Thermomonosporaceae</taxon>
        <taxon>Actinomadura</taxon>
    </lineage>
</organism>
<evidence type="ECO:0000313" key="3">
    <source>
        <dbReference type="EMBL" id="MBE1533242.1"/>
    </source>
</evidence>
<dbReference type="RefSeq" id="WP_192759824.1">
    <property type="nucleotide sequence ID" value="NZ_JADBDZ010000001.1"/>
</dbReference>
<dbReference type="Pfam" id="PF12802">
    <property type="entry name" value="MarR_2"/>
    <property type="match status" value="1"/>
</dbReference>
<sequence length="308" mass="30579">MATKNTTAENRPTGTGDAVDGAAGAGAGVRPSGAAGAVWDALTANPGATVAAIVAGSGVGEARVRRLLSVLEGEGRAVRTRGGRDGGKRLPDIWTAVTPDTPDTGTEPDAAPAVPTVDASAVDVSAGEPPAAPDGDAADRADGTGDTAATGTDAGHGAAGVGGGLEIDEAAANEARDALALMNRMVTEVLHALDVGDPEAALSAVDRVYGGSGKVRRLVRTAVNGRPRTGSGRVRSAPGEMRAKVAGHLTAHPGTAFTPHEVAKVIGHSAGAVSNALDRLVEAGEAELVNDRPRRFTTVRPAVGTAAR</sequence>